<dbReference type="AlphaFoldDB" id="A0A814LZ07"/>
<dbReference type="Proteomes" id="UP000663879">
    <property type="component" value="Unassembled WGS sequence"/>
</dbReference>
<dbReference type="InterPro" id="IPR036598">
    <property type="entry name" value="GOLD_dom_sf"/>
</dbReference>
<evidence type="ECO:0000256" key="9">
    <source>
        <dbReference type="SAM" id="SignalP"/>
    </source>
</evidence>
<keyword evidence="5 8" id="KW-1133">Transmembrane helix</keyword>
<dbReference type="SUPFAM" id="SSF101576">
    <property type="entry name" value="Supernatant protein factor (SPF), C-terminal domain"/>
    <property type="match status" value="1"/>
</dbReference>
<evidence type="ECO:0000256" key="2">
    <source>
        <dbReference type="ARBA" id="ARBA00007104"/>
    </source>
</evidence>
<feature type="transmembrane region" description="Helical" evidence="8">
    <location>
        <begin position="191"/>
        <end position="213"/>
    </location>
</feature>
<feature type="signal peptide" evidence="9">
    <location>
        <begin position="1"/>
        <end position="19"/>
    </location>
</feature>
<dbReference type="InterPro" id="IPR015720">
    <property type="entry name" value="Emp24-like"/>
</dbReference>
<dbReference type="EMBL" id="CAJNOC010006166">
    <property type="protein sequence ID" value="CAF1071585.1"/>
    <property type="molecule type" value="Genomic_DNA"/>
</dbReference>
<reference evidence="11" key="1">
    <citation type="submission" date="2021-02" db="EMBL/GenBank/DDBJ databases">
        <authorList>
            <person name="Nowell W R."/>
        </authorList>
    </citation>
    <scope>NUCLEOTIDE SEQUENCE</scope>
    <source>
        <strain evidence="11">Ploen Becks lab</strain>
    </source>
</reference>
<dbReference type="InterPro" id="IPR009038">
    <property type="entry name" value="GOLD_dom"/>
</dbReference>
<keyword evidence="6 8" id="KW-0472">Membrane</keyword>
<evidence type="ECO:0000256" key="5">
    <source>
        <dbReference type="ARBA" id="ARBA00022989"/>
    </source>
</evidence>
<evidence type="ECO:0000256" key="6">
    <source>
        <dbReference type="ARBA" id="ARBA00023136"/>
    </source>
</evidence>
<gene>
    <name evidence="11" type="ORF">OXX778_LOCUS19754</name>
</gene>
<comment type="subcellular location">
    <subcellularLocation>
        <location evidence="7">Endomembrane system</location>
        <topology evidence="7">Single-pass membrane protein</topology>
    </subcellularLocation>
    <subcellularLocation>
        <location evidence="1">Membrane</location>
        <topology evidence="1">Single-pass type I membrane protein</topology>
    </subcellularLocation>
</comment>
<evidence type="ECO:0000256" key="1">
    <source>
        <dbReference type="ARBA" id="ARBA00004479"/>
    </source>
</evidence>
<dbReference type="GO" id="GO:0016020">
    <property type="term" value="C:membrane"/>
    <property type="evidence" value="ECO:0007669"/>
    <property type="project" value="UniProtKB-SubCell"/>
</dbReference>
<keyword evidence="12" id="KW-1185">Reference proteome</keyword>
<organism evidence="11 12">
    <name type="scientific">Brachionus calyciflorus</name>
    <dbReference type="NCBI Taxonomy" id="104777"/>
    <lineage>
        <taxon>Eukaryota</taxon>
        <taxon>Metazoa</taxon>
        <taxon>Spiralia</taxon>
        <taxon>Gnathifera</taxon>
        <taxon>Rotifera</taxon>
        <taxon>Eurotatoria</taxon>
        <taxon>Monogononta</taxon>
        <taxon>Pseudotrocha</taxon>
        <taxon>Ploima</taxon>
        <taxon>Brachionidae</taxon>
        <taxon>Brachionus</taxon>
    </lineage>
</organism>
<comment type="similarity">
    <text evidence="2">Belongs to the EMP24/GP25L family.</text>
</comment>
<protein>
    <recommendedName>
        <fullName evidence="10">GOLD domain-containing protein</fullName>
    </recommendedName>
</protein>
<evidence type="ECO:0000313" key="11">
    <source>
        <dbReference type="EMBL" id="CAF1071585.1"/>
    </source>
</evidence>
<dbReference type="Pfam" id="PF01105">
    <property type="entry name" value="EMP24_GP25L"/>
    <property type="match status" value="1"/>
</dbReference>
<feature type="domain" description="GOLD" evidence="10">
    <location>
        <begin position="38"/>
        <end position="218"/>
    </location>
</feature>
<dbReference type="GO" id="GO:0012505">
    <property type="term" value="C:endomembrane system"/>
    <property type="evidence" value="ECO:0007669"/>
    <property type="project" value="UniProtKB-SubCell"/>
</dbReference>
<accession>A0A814LZ07</accession>
<evidence type="ECO:0000256" key="4">
    <source>
        <dbReference type="ARBA" id="ARBA00022729"/>
    </source>
</evidence>
<dbReference type="SMART" id="SM01190">
    <property type="entry name" value="EMP24_GP25L"/>
    <property type="match status" value="1"/>
</dbReference>
<feature type="chain" id="PRO_5032317645" description="GOLD domain-containing protein" evidence="9">
    <location>
        <begin position="20"/>
        <end position="227"/>
    </location>
</feature>
<sequence length="227" mass="26656">MLSLKLILILGVILKGLECDDSINPHEYYDMIPSFEMNFKINLRWYYEDCYFIPLNTHDIIHAIVHVISGGDNTIDFSIFDPNKQLIESKPKSPFSWYDNSDIQIPGDYKICIRNLEHHEKKVYINFVSFSKTEITEKKNEAKNLNETHSYMSERLGAINDNIHSVRRSQILQRMIHSSDQYFIEANNEYVMYYSIIQGFVIILSGVIQTYFIKKLFEGPKQIKPRA</sequence>
<dbReference type="PANTHER" id="PTHR22811">
    <property type="entry name" value="TRANSMEMBRANE EMP24 DOMAIN-CONTAINING PROTEIN"/>
    <property type="match status" value="1"/>
</dbReference>
<comment type="caution">
    <text evidence="11">The sequence shown here is derived from an EMBL/GenBank/DDBJ whole genome shotgun (WGS) entry which is preliminary data.</text>
</comment>
<keyword evidence="3 8" id="KW-0812">Transmembrane</keyword>
<evidence type="ECO:0000259" key="10">
    <source>
        <dbReference type="SMART" id="SM01190"/>
    </source>
</evidence>
<evidence type="ECO:0000256" key="7">
    <source>
        <dbReference type="ARBA" id="ARBA00037847"/>
    </source>
</evidence>
<proteinExistence type="inferred from homology"/>
<evidence type="ECO:0000256" key="8">
    <source>
        <dbReference type="SAM" id="Phobius"/>
    </source>
</evidence>
<evidence type="ECO:0000256" key="3">
    <source>
        <dbReference type="ARBA" id="ARBA00022692"/>
    </source>
</evidence>
<dbReference type="OrthoDB" id="10037706at2759"/>
<keyword evidence="4 9" id="KW-0732">Signal</keyword>
<name>A0A814LZ07_9BILA</name>
<evidence type="ECO:0000313" key="12">
    <source>
        <dbReference type="Proteomes" id="UP000663879"/>
    </source>
</evidence>